<proteinExistence type="predicted"/>
<dbReference type="OrthoDB" id="8240318at2"/>
<evidence type="ECO:0000313" key="3">
    <source>
        <dbReference type="Proteomes" id="UP000324758"/>
    </source>
</evidence>
<evidence type="ECO:0000256" key="1">
    <source>
        <dbReference type="SAM" id="SignalP"/>
    </source>
</evidence>
<dbReference type="EMBL" id="VSSS01000026">
    <property type="protein sequence ID" value="TYL94750.1"/>
    <property type="molecule type" value="Genomic_DNA"/>
</dbReference>
<evidence type="ECO:0000313" key="2">
    <source>
        <dbReference type="EMBL" id="TYL94750.1"/>
    </source>
</evidence>
<keyword evidence="1" id="KW-0732">Signal</keyword>
<feature type="chain" id="PRO_5022876186" evidence="1">
    <location>
        <begin position="24"/>
        <end position="85"/>
    </location>
</feature>
<accession>A0A5D3KI56</accession>
<reference evidence="2 3" key="1">
    <citation type="submission" date="2019-08" db="EMBL/GenBank/DDBJ databases">
        <title>Bradyrhizobium hipponensis sp. nov., a rhizobium isolated from a Lupinus angustifolius root nodule in Tunisia.</title>
        <authorList>
            <person name="Off K."/>
            <person name="Rejili M."/>
            <person name="Mars M."/>
            <person name="Brachmann A."/>
            <person name="Marin M."/>
        </authorList>
    </citation>
    <scope>NUCLEOTIDE SEQUENCE [LARGE SCALE GENOMIC DNA]</scope>
    <source>
        <strain evidence="2 3">CTAW71</strain>
    </source>
</reference>
<organism evidence="2 3">
    <name type="scientific">Bradyrhizobium rifense</name>
    <dbReference type="NCBI Taxonomy" id="515499"/>
    <lineage>
        <taxon>Bacteria</taxon>
        <taxon>Pseudomonadati</taxon>
        <taxon>Pseudomonadota</taxon>
        <taxon>Alphaproteobacteria</taxon>
        <taxon>Hyphomicrobiales</taxon>
        <taxon>Nitrobacteraceae</taxon>
        <taxon>Bradyrhizobium</taxon>
    </lineage>
</organism>
<name>A0A5D3KI56_9BRAD</name>
<comment type="caution">
    <text evidence="2">The sequence shown here is derived from an EMBL/GenBank/DDBJ whole genome shotgun (WGS) entry which is preliminary data.</text>
</comment>
<dbReference type="RefSeq" id="WP_148773288.1">
    <property type="nucleotide sequence ID" value="NZ_VSSS01000026.1"/>
</dbReference>
<protein>
    <submittedName>
        <fullName evidence="2">Uncharacterized protein</fullName>
    </submittedName>
</protein>
<gene>
    <name evidence="2" type="ORF">FXB40_16760</name>
</gene>
<feature type="signal peptide" evidence="1">
    <location>
        <begin position="1"/>
        <end position="23"/>
    </location>
</feature>
<sequence>MSKRLGLTMMAASLLLGSAPVLAGSADMTSETHRFAFSLPGQAPIGHRQPRLSDTTGGLQLSPSDLELRRLDAEIDRKLIICRGC</sequence>
<dbReference type="AlphaFoldDB" id="A0A5D3KI56"/>
<keyword evidence="3" id="KW-1185">Reference proteome</keyword>
<dbReference type="Proteomes" id="UP000324758">
    <property type="component" value="Unassembled WGS sequence"/>
</dbReference>